<proteinExistence type="predicted"/>
<reference evidence="1" key="1">
    <citation type="submission" date="2023-05" db="EMBL/GenBank/DDBJ databases">
        <authorList>
            <consortium name="ELIXIR-Norway"/>
        </authorList>
    </citation>
    <scope>NUCLEOTIDE SEQUENCE</scope>
</reference>
<evidence type="ECO:0000313" key="2">
    <source>
        <dbReference type="Proteomes" id="UP001162501"/>
    </source>
</evidence>
<organism evidence="1 2">
    <name type="scientific">Rangifer tarandus platyrhynchus</name>
    <name type="common">Svalbard reindeer</name>
    <dbReference type="NCBI Taxonomy" id="3082113"/>
    <lineage>
        <taxon>Eukaryota</taxon>
        <taxon>Metazoa</taxon>
        <taxon>Chordata</taxon>
        <taxon>Craniata</taxon>
        <taxon>Vertebrata</taxon>
        <taxon>Euteleostomi</taxon>
        <taxon>Mammalia</taxon>
        <taxon>Eutheria</taxon>
        <taxon>Laurasiatheria</taxon>
        <taxon>Artiodactyla</taxon>
        <taxon>Ruminantia</taxon>
        <taxon>Pecora</taxon>
        <taxon>Cervidae</taxon>
        <taxon>Odocoileinae</taxon>
        <taxon>Rangifer</taxon>
    </lineage>
</organism>
<dbReference type="EMBL" id="OX596091">
    <property type="protein sequence ID" value="CAN0553394.1"/>
    <property type="molecule type" value="Genomic_DNA"/>
</dbReference>
<sequence>MRIQEASVASSKHNMIVTVSPSLWRLKGQEAMEPIWDPLRNSSARPLLSQLRLSCNQTCRNLNPPLPLAKNLLKATSISRQGVFIPSLRKSGQLDLESMKKKKEYIFSISKQPSGIFISQQGDSKLAGLSKLQISMFPALAKGKFPG</sequence>
<protein>
    <submittedName>
        <fullName evidence="1">Uncharacterized protein</fullName>
    </submittedName>
</protein>
<dbReference type="Proteomes" id="UP001162501">
    <property type="component" value="Chromosome 7"/>
</dbReference>
<gene>
    <name evidence="1" type="ORF">MRATA1EN22A_LOCUS26535</name>
</gene>
<reference evidence="1" key="2">
    <citation type="submission" date="2025-03" db="EMBL/GenBank/DDBJ databases">
        <authorList>
            <consortium name="ELIXIR-Norway"/>
            <consortium name="Elixir Norway"/>
        </authorList>
    </citation>
    <scope>NUCLEOTIDE SEQUENCE</scope>
</reference>
<accession>A0AC60A7N8</accession>
<evidence type="ECO:0000313" key="1">
    <source>
        <dbReference type="EMBL" id="CAN0553394.1"/>
    </source>
</evidence>
<name>A0AC60A7N8_RANTA</name>